<sequence>MQRNPSILVGGEDYLDDDDWDEHAKPRRRSSSVEVALGSCFASLSSGLRGARTALTARANELYTRGSTGRGGQLRNSMAEVSSMQAGRRLARANSMPAPYRSSDSDLDLFSEEEDEPGAEDATGACLSKTETPSRESSPRRSRLVRLLSTRSWTQGSK</sequence>
<keyword evidence="3" id="KW-1185">Reference proteome</keyword>
<feature type="region of interest" description="Disordered" evidence="1">
    <location>
        <begin position="1"/>
        <end position="32"/>
    </location>
</feature>
<reference evidence="2" key="1">
    <citation type="submission" date="2023-04" db="EMBL/GenBank/DDBJ databases">
        <title>Phytophthora lilii NBRC 32176.</title>
        <authorList>
            <person name="Ichikawa N."/>
            <person name="Sato H."/>
            <person name="Tonouchi N."/>
        </authorList>
    </citation>
    <scope>NUCLEOTIDE SEQUENCE</scope>
    <source>
        <strain evidence="2">NBRC 32176</strain>
    </source>
</reference>
<dbReference type="AlphaFoldDB" id="A0A9W6XJS3"/>
<feature type="region of interest" description="Disordered" evidence="1">
    <location>
        <begin position="65"/>
        <end position="158"/>
    </location>
</feature>
<evidence type="ECO:0000313" key="2">
    <source>
        <dbReference type="EMBL" id="GMF39976.1"/>
    </source>
</evidence>
<feature type="compositionally biased region" description="Acidic residues" evidence="1">
    <location>
        <begin position="105"/>
        <end position="119"/>
    </location>
</feature>
<evidence type="ECO:0000313" key="3">
    <source>
        <dbReference type="Proteomes" id="UP001165083"/>
    </source>
</evidence>
<dbReference type="OrthoDB" id="106285at2759"/>
<name>A0A9W6XJS3_9STRA</name>
<protein>
    <submittedName>
        <fullName evidence="2">Unnamed protein product</fullName>
    </submittedName>
</protein>
<gene>
    <name evidence="2" type="ORF">Plil01_001642200</name>
</gene>
<dbReference type="Proteomes" id="UP001165083">
    <property type="component" value="Unassembled WGS sequence"/>
</dbReference>
<evidence type="ECO:0000256" key="1">
    <source>
        <dbReference type="SAM" id="MobiDB-lite"/>
    </source>
</evidence>
<feature type="compositionally biased region" description="Polar residues" evidence="1">
    <location>
        <begin position="74"/>
        <end position="85"/>
    </location>
</feature>
<dbReference type="EMBL" id="BSXW01001933">
    <property type="protein sequence ID" value="GMF39976.1"/>
    <property type="molecule type" value="Genomic_DNA"/>
</dbReference>
<organism evidence="2 3">
    <name type="scientific">Phytophthora lilii</name>
    <dbReference type="NCBI Taxonomy" id="2077276"/>
    <lineage>
        <taxon>Eukaryota</taxon>
        <taxon>Sar</taxon>
        <taxon>Stramenopiles</taxon>
        <taxon>Oomycota</taxon>
        <taxon>Peronosporomycetes</taxon>
        <taxon>Peronosporales</taxon>
        <taxon>Peronosporaceae</taxon>
        <taxon>Phytophthora</taxon>
    </lineage>
</organism>
<proteinExistence type="predicted"/>
<accession>A0A9W6XJS3</accession>
<comment type="caution">
    <text evidence="2">The sequence shown here is derived from an EMBL/GenBank/DDBJ whole genome shotgun (WGS) entry which is preliminary data.</text>
</comment>